<reference evidence="1 2" key="1">
    <citation type="submission" date="2018-07" db="EMBL/GenBank/DDBJ databases">
        <title>Genomic Encyclopedia of Type Strains, Phase III (KMG-III): the genomes of soil and plant-associated and newly described type strains.</title>
        <authorList>
            <person name="Whitman W."/>
        </authorList>
    </citation>
    <scope>NUCLEOTIDE SEQUENCE [LARGE SCALE GENOMIC DNA]</scope>
    <source>
        <strain evidence="1 2">CECT 8333</strain>
    </source>
</reference>
<organism evidence="1 2">
    <name type="scientific">Fontibacillus phaseoli</name>
    <dbReference type="NCBI Taxonomy" id="1416533"/>
    <lineage>
        <taxon>Bacteria</taxon>
        <taxon>Bacillati</taxon>
        <taxon>Bacillota</taxon>
        <taxon>Bacilli</taxon>
        <taxon>Bacillales</taxon>
        <taxon>Paenibacillaceae</taxon>
        <taxon>Fontibacillus</taxon>
    </lineage>
</organism>
<accession>A0A369BC51</accession>
<evidence type="ECO:0000313" key="1">
    <source>
        <dbReference type="EMBL" id="RCX18178.1"/>
    </source>
</evidence>
<keyword evidence="2" id="KW-1185">Reference proteome</keyword>
<dbReference type="OrthoDB" id="9763537at2"/>
<dbReference type="EMBL" id="QPJW01000007">
    <property type="protein sequence ID" value="RCX18178.1"/>
    <property type="molecule type" value="Genomic_DNA"/>
</dbReference>
<sequence>MTLLKLQFTELAGILGIDSQSGNGGRIQYDQKIHFYRAWACFAEHAKAEKSFEITELPRFEFNGTMLDASRNVIFDPNGVPTAPLNVNASYQSLLRRGH</sequence>
<dbReference type="RefSeq" id="WP_114497687.1">
    <property type="nucleotide sequence ID" value="NZ_QPJW01000007.1"/>
</dbReference>
<comment type="caution">
    <text evidence="1">The sequence shown here is derived from an EMBL/GenBank/DDBJ whole genome shotgun (WGS) entry which is preliminary data.</text>
</comment>
<dbReference type="Proteomes" id="UP000253090">
    <property type="component" value="Unassembled WGS sequence"/>
</dbReference>
<protein>
    <submittedName>
        <fullName evidence="1">Uncharacterized protein</fullName>
    </submittedName>
</protein>
<dbReference type="AlphaFoldDB" id="A0A369BC51"/>
<evidence type="ECO:0000313" key="2">
    <source>
        <dbReference type="Proteomes" id="UP000253090"/>
    </source>
</evidence>
<gene>
    <name evidence="1" type="ORF">DFP94_107133</name>
</gene>
<proteinExistence type="predicted"/>
<name>A0A369BC51_9BACL</name>